<dbReference type="SUPFAM" id="SSF51126">
    <property type="entry name" value="Pectin lyase-like"/>
    <property type="match status" value="2"/>
</dbReference>
<gene>
    <name evidence="2" type="ORF">SH580_06015</name>
</gene>
<dbReference type="Gene3D" id="2.160.20.10">
    <property type="entry name" value="Single-stranded right-handed beta-helix, Pectin lyase-like"/>
    <property type="match status" value="2"/>
</dbReference>
<feature type="domain" description="Right handed beta helix" evidence="1">
    <location>
        <begin position="623"/>
        <end position="789"/>
    </location>
</feature>
<dbReference type="EMBL" id="CP138858">
    <property type="protein sequence ID" value="WPJ97262.1"/>
    <property type="molecule type" value="Genomic_DNA"/>
</dbReference>
<dbReference type="Pfam" id="PF13229">
    <property type="entry name" value="Beta_helix"/>
    <property type="match status" value="1"/>
</dbReference>
<organism evidence="2 3">
    <name type="scientific">Coraliomargarita algicola</name>
    <dbReference type="NCBI Taxonomy" id="3092156"/>
    <lineage>
        <taxon>Bacteria</taxon>
        <taxon>Pseudomonadati</taxon>
        <taxon>Verrucomicrobiota</taxon>
        <taxon>Opitutia</taxon>
        <taxon>Puniceicoccales</taxon>
        <taxon>Coraliomargaritaceae</taxon>
        <taxon>Coraliomargarita</taxon>
    </lineage>
</organism>
<dbReference type="InterPro" id="IPR006626">
    <property type="entry name" value="PbH1"/>
</dbReference>
<dbReference type="InterPro" id="IPR039448">
    <property type="entry name" value="Beta_helix"/>
</dbReference>
<name>A0ABZ0RMD2_9BACT</name>
<evidence type="ECO:0000259" key="1">
    <source>
        <dbReference type="Pfam" id="PF13229"/>
    </source>
</evidence>
<dbReference type="Proteomes" id="UP001324993">
    <property type="component" value="Chromosome"/>
</dbReference>
<dbReference type="Gene3D" id="2.60.120.560">
    <property type="entry name" value="Exo-inulinase, domain 1"/>
    <property type="match status" value="1"/>
</dbReference>
<keyword evidence="3" id="KW-1185">Reference proteome</keyword>
<sequence>MLTFCSTSHAQIFADTCDDLLNWTTVYGSSPNLSNADSSLSTLPYITLNNGIIQAELPYTVTGSWTLRFNASHGDWQRALLANVLNADGTEGYGLCWDSASSTQYNGEGRMSLRKFSPGTAHGWNYGGDIMGDTPQDYWASSGHGALSAPMARIELSWDAISGTLALRVDGDLVSQVTDQTYIQDGRSKRFRRVELRGNTTSFFDNIKFQTTFEDSMDRLSGWTTMSGSAPDLSNADSSLSKVPYLTLGNGLIRADLGTTVTTSWTLRFKASHSDWQRYLYACVVNADGTEGYGVLWDSANSTQYNGEGRISIRKFSSGDPPTLYNGGAILADPPNPVRSGHRSLSAPMALIELSWDAFDNTLYLRVDGMPIASYTDNSYDSFSAVYLKGNTTSMFDDVVLLQDNPPTQSEIDNAIDITSPSFGAIGDGVTDNQTAITNAIAAANSQNKALYIPPGVFKHSSILLLNGASIFGHGYTSVLTGSDPAYSTVRLTGNDVFLKNCRLISSHATERLHTAESTLIHAYEATDFVVTGCYLEGAASAALITANKPSIGGSIYNNWIWDSLADGIHITSGNQNIGIWDNRTRNTGDDMIAVVSYNGPFDACENIWIVGNDVRNQPHGRGITCIGGKSVTIEGNHIKNSKGAGIHIASEASYDTYGVEDISVVDNLIVETSDNQHGGIFIRGRNGYPVDDVMIERNRILDCETTGIRILDYTMNLTVYDNYIYNTAKSGISLSGILKNITISGNELLDIGAYGIRSYNSASGTGSSFIISNNIFTDIHSIGTETYIDVIQIAAGSNWSDVSITDNQYENPSNHSIERFLESHFSNVIFNGNSWPSGVNYYIAP</sequence>
<accession>A0ABZ0RMD2</accession>
<dbReference type="InterPro" id="IPR011050">
    <property type="entry name" value="Pectin_lyase_fold/virulence"/>
</dbReference>
<evidence type="ECO:0000313" key="2">
    <source>
        <dbReference type="EMBL" id="WPJ97262.1"/>
    </source>
</evidence>
<protein>
    <submittedName>
        <fullName evidence="2">Right-handed parallel beta-helix repeat-containing protein</fullName>
    </submittedName>
</protein>
<dbReference type="SMART" id="SM00710">
    <property type="entry name" value="PbH1"/>
    <property type="match status" value="8"/>
</dbReference>
<reference evidence="2 3" key="1">
    <citation type="submission" date="2023-11" db="EMBL/GenBank/DDBJ databases">
        <title>Coraliomargarita sp. nov., isolated from marine algae.</title>
        <authorList>
            <person name="Lee J.K."/>
            <person name="Baek J.H."/>
            <person name="Kim J.M."/>
            <person name="Choi D.G."/>
            <person name="Jeon C.O."/>
        </authorList>
    </citation>
    <scope>NUCLEOTIDE SEQUENCE [LARGE SCALE GENOMIC DNA]</scope>
    <source>
        <strain evidence="2 3">J2-16</strain>
    </source>
</reference>
<evidence type="ECO:0000313" key="3">
    <source>
        <dbReference type="Proteomes" id="UP001324993"/>
    </source>
</evidence>
<proteinExistence type="predicted"/>
<dbReference type="InterPro" id="IPR012334">
    <property type="entry name" value="Pectin_lyas_fold"/>
</dbReference>
<dbReference type="RefSeq" id="WP_319834107.1">
    <property type="nucleotide sequence ID" value="NZ_CP138858.1"/>
</dbReference>